<dbReference type="SUPFAM" id="SSF82784">
    <property type="entry name" value="OsmC-like"/>
    <property type="match status" value="1"/>
</dbReference>
<dbReference type="InterPro" id="IPR019905">
    <property type="entry name" value="OsmC-like_firmicutes"/>
</dbReference>
<name>A0ABU9LMN7_9BACL</name>
<organism evidence="1 2">
    <name type="scientific">Kurthia gibsonii</name>
    <dbReference type="NCBI Taxonomy" id="33946"/>
    <lineage>
        <taxon>Bacteria</taxon>
        <taxon>Bacillati</taxon>
        <taxon>Bacillota</taxon>
        <taxon>Bacilli</taxon>
        <taxon>Bacillales</taxon>
        <taxon>Caryophanaceae</taxon>
        <taxon>Kurthia</taxon>
    </lineage>
</organism>
<dbReference type="PANTHER" id="PTHR42830">
    <property type="entry name" value="OSMOTICALLY INDUCIBLE FAMILY PROTEIN"/>
    <property type="match status" value="1"/>
</dbReference>
<protein>
    <submittedName>
        <fullName evidence="1">OsmC family protein</fullName>
    </submittedName>
</protein>
<dbReference type="InterPro" id="IPR015946">
    <property type="entry name" value="KH_dom-like_a/b"/>
</dbReference>
<dbReference type="Proteomes" id="UP001398420">
    <property type="component" value="Unassembled WGS sequence"/>
</dbReference>
<dbReference type="NCBIfam" id="TIGR03563">
    <property type="entry name" value="perox_SACOL1771"/>
    <property type="match status" value="1"/>
</dbReference>
<evidence type="ECO:0000313" key="1">
    <source>
        <dbReference type="EMBL" id="MEL5988375.1"/>
    </source>
</evidence>
<evidence type="ECO:0000313" key="2">
    <source>
        <dbReference type="Proteomes" id="UP001398420"/>
    </source>
</evidence>
<proteinExistence type="predicted"/>
<accession>A0ABU9LMN7</accession>
<dbReference type="InterPro" id="IPR052707">
    <property type="entry name" value="OsmC_Ohr_Peroxiredoxin"/>
</dbReference>
<gene>
    <name evidence="1" type="ORF">AAF454_08140</name>
</gene>
<keyword evidence="2" id="KW-1185">Reference proteome</keyword>
<dbReference type="Pfam" id="PF02566">
    <property type="entry name" value="OsmC"/>
    <property type="match status" value="1"/>
</dbReference>
<sequence length="150" mass="16474">MTAHRFILEAQWPGGRNEVGTISSGQLQTKISIPKEMDGPGVGTNPDEMLLGAAATCYLISYAAMLERAKIIPVDLTLSSEGIVDVTNGVFTYEKITHHPTILLEKNTDERTQRMVQRLAEKAEKTCMISKAIRGNVELALNVTIQFANE</sequence>
<dbReference type="InterPro" id="IPR036102">
    <property type="entry name" value="OsmC/Ohrsf"/>
</dbReference>
<dbReference type="RefSeq" id="WP_087680018.1">
    <property type="nucleotide sequence ID" value="NZ_CP147847.1"/>
</dbReference>
<reference evidence="1 2" key="1">
    <citation type="submission" date="2024-04" db="EMBL/GenBank/DDBJ databases">
        <authorList>
            <person name="Wu Y.S."/>
            <person name="Zhang L."/>
        </authorList>
    </citation>
    <scope>NUCLEOTIDE SEQUENCE [LARGE SCALE GENOMIC DNA]</scope>
    <source>
        <strain evidence="1 2">KG-01</strain>
    </source>
</reference>
<dbReference type="Gene3D" id="3.30.300.20">
    <property type="match status" value="1"/>
</dbReference>
<dbReference type="PANTHER" id="PTHR42830:SF2">
    <property type="entry name" value="OSMC_OHR FAMILY PROTEIN"/>
    <property type="match status" value="1"/>
</dbReference>
<dbReference type="EMBL" id="JBCEWA010000005">
    <property type="protein sequence ID" value="MEL5988375.1"/>
    <property type="molecule type" value="Genomic_DNA"/>
</dbReference>
<dbReference type="InterPro" id="IPR003718">
    <property type="entry name" value="OsmC/Ohr_fam"/>
</dbReference>
<comment type="caution">
    <text evidence="1">The sequence shown here is derived from an EMBL/GenBank/DDBJ whole genome shotgun (WGS) entry which is preliminary data.</text>
</comment>